<dbReference type="Proteomes" id="UP000681967">
    <property type="component" value="Unassembled WGS sequence"/>
</dbReference>
<evidence type="ECO:0000313" key="4">
    <source>
        <dbReference type="Proteomes" id="UP000681720"/>
    </source>
</evidence>
<reference evidence="3" key="1">
    <citation type="submission" date="2021-02" db="EMBL/GenBank/DDBJ databases">
        <authorList>
            <person name="Nowell W R."/>
        </authorList>
    </citation>
    <scope>NUCLEOTIDE SEQUENCE</scope>
</reference>
<evidence type="ECO:0000313" key="1">
    <source>
        <dbReference type="EMBL" id="CAF4367208.1"/>
    </source>
</evidence>
<organism evidence="3 4">
    <name type="scientific">Rotaria magnacalcarata</name>
    <dbReference type="NCBI Taxonomy" id="392030"/>
    <lineage>
        <taxon>Eukaryota</taxon>
        <taxon>Metazoa</taxon>
        <taxon>Spiralia</taxon>
        <taxon>Gnathifera</taxon>
        <taxon>Rotifera</taxon>
        <taxon>Eurotatoria</taxon>
        <taxon>Bdelloidea</taxon>
        <taxon>Philodinida</taxon>
        <taxon>Philodinidae</taxon>
        <taxon>Rotaria</taxon>
    </lineage>
</organism>
<name>A0A8S2XF09_9BILA</name>
<gene>
    <name evidence="1" type="ORF">BYL167_LOCUS30162</name>
    <name evidence="3" type="ORF">GIL414_LOCUS34485</name>
    <name evidence="2" type="ORF">SMN809_LOCUS33866</name>
</gene>
<dbReference type="EMBL" id="CAJOBJ010079783">
    <property type="protein sequence ID" value="CAF4495976.1"/>
    <property type="molecule type" value="Genomic_DNA"/>
</dbReference>
<evidence type="ECO:0000313" key="3">
    <source>
        <dbReference type="EMBL" id="CAF4495976.1"/>
    </source>
</evidence>
<sequence>MDLSTFANELNHDTINKYFGNISELINGQDIRNKIQRLRDLEDTVKQLSSYANLLKN</sequence>
<dbReference type="Proteomes" id="UP000676336">
    <property type="component" value="Unassembled WGS sequence"/>
</dbReference>
<evidence type="ECO:0000313" key="2">
    <source>
        <dbReference type="EMBL" id="CAF4477096.1"/>
    </source>
</evidence>
<feature type="non-terminal residue" evidence="3">
    <location>
        <position position="1"/>
    </location>
</feature>
<protein>
    <submittedName>
        <fullName evidence="3">Uncharacterized protein</fullName>
    </submittedName>
</protein>
<dbReference type="Proteomes" id="UP000681720">
    <property type="component" value="Unassembled WGS sequence"/>
</dbReference>
<dbReference type="EMBL" id="CAJOBH010048449">
    <property type="protein sequence ID" value="CAF4367208.1"/>
    <property type="molecule type" value="Genomic_DNA"/>
</dbReference>
<comment type="caution">
    <text evidence="3">The sequence shown here is derived from an EMBL/GenBank/DDBJ whole genome shotgun (WGS) entry which is preliminary data.</text>
</comment>
<accession>A0A8S2XF09</accession>
<proteinExistence type="predicted"/>
<dbReference type="AlphaFoldDB" id="A0A8S2XF09"/>
<dbReference type="EMBL" id="CAJOBI010075668">
    <property type="protein sequence ID" value="CAF4477096.1"/>
    <property type="molecule type" value="Genomic_DNA"/>
</dbReference>